<dbReference type="EMBL" id="JAALDK010000001">
    <property type="protein sequence ID" value="NUY02673.1"/>
    <property type="molecule type" value="Genomic_DNA"/>
</dbReference>
<evidence type="ECO:0000256" key="1">
    <source>
        <dbReference type="SAM" id="Phobius"/>
    </source>
</evidence>
<sequence>MEKQRKRSGRKAELKRPMLRQLLQYAAASIATAATAATATAAVQS</sequence>
<dbReference type="Proteomes" id="UP000594380">
    <property type="component" value="Unassembled WGS sequence"/>
</dbReference>
<keyword evidence="1" id="KW-0812">Transmembrane</keyword>
<keyword evidence="1" id="KW-0472">Membrane</keyword>
<accession>A0A7Y6MZ44</accession>
<keyword evidence="1" id="KW-1133">Transmembrane helix</keyword>
<evidence type="ECO:0000313" key="3">
    <source>
        <dbReference type="Proteomes" id="UP000594380"/>
    </source>
</evidence>
<dbReference type="RefSeq" id="WP_176109014.1">
    <property type="nucleotide sequence ID" value="NZ_JAALDK010000001.1"/>
</dbReference>
<evidence type="ECO:0000313" key="2">
    <source>
        <dbReference type="EMBL" id="NUY02673.1"/>
    </source>
</evidence>
<organism evidence="2 3">
    <name type="scientific">Paraburkholderia youngii</name>
    <dbReference type="NCBI Taxonomy" id="2782701"/>
    <lineage>
        <taxon>Bacteria</taxon>
        <taxon>Pseudomonadati</taxon>
        <taxon>Pseudomonadota</taxon>
        <taxon>Betaproteobacteria</taxon>
        <taxon>Burkholderiales</taxon>
        <taxon>Burkholderiaceae</taxon>
        <taxon>Paraburkholderia</taxon>
    </lineage>
</organism>
<proteinExistence type="predicted"/>
<reference evidence="2 3" key="1">
    <citation type="submission" date="2020-02" db="EMBL/GenBank/DDBJ databases">
        <title>Paraburkholderia simonii sp. nov. and Paraburkholderia youngii sp. nov. Brazilian and Mexican Mimosa-associated rhizobia.</title>
        <authorList>
            <person name="Mavima L."/>
            <person name="Beukes C.W."/>
            <person name="Chan W.Y."/>
            <person name="Palmer M."/>
            <person name="De Meyer S.E."/>
            <person name="James E.K."/>
            <person name="Venter S.N."/>
            <person name="Steenkamp E.T."/>
        </authorList>
    </citation>
    <scope>NUCLEOTIDE SEQUENCE [LARGE SCALE GENOMIC DNA]</scope>
    <source>
        <strain evidence="2 3">JPY169</strain>
    </source>
</reference>
<feature type="transmembrane region" description="Helical" evidence="1">
    <location>
        <begin position="21"/>
        <end position="43"/>
    </location>
</feature>
<name>A0A7Y6MZ44_9BURK</name>
<dbReference type="GeneID" id="301103384"/>
<protein>
    <submittedName>
        <fullName evidence="2">Uncharacterized protein</fullName>
    </submittedName>
</protein>
<comment type="caution">
    <text evidence="2">The sequence shown here is derived from an EMBL/GenBank/DDBJ whole genome shotgun (WGS) entry which is preliminary data.</text>
</comment>
<dbReference type="AlphaFoldDB" id="A0A7Y6MZ44"/>
<gene>
    <name evidence="2" type="ORF">G5S42_23890</name>
</gene>